<dbReference type="EMBL" id="FNNO01000011">
    <property type="protein sequence ID" value="SDX23258.1"/>
    <property type="molecule type" value="Genomic_DNA"/>
</dbReference>
<sequence>MNIREEILKEHSKEHALRIAQYACASKQNFKQLMLCFTEDHYRLSQRAAWSVSWAARMKPEMIKPYIGLLVQQLQNKQAHPAVTRNAVRILQEIELPEAFHGEIMNSCFTFIETPATPVAIKAFSLTTLFRLSKIYPEIRQELKTIIEERWETETAAFRVRGKKILTALQRP</sequence>
<comment type="caution">
    <text evidence="1">The sequence shown here is derived from an EMBL/GenBank/DDBJ whole genome shotgun (WGS) entry which is preliminary data.</text>
</comment>
<gene>
    <name evidence="1" type="ORF">SAMN05444410_11178</name>
</gene>
<protein>
    <submittedName>
        <fullName evidence="1">Uncharacterized protein</fullName>
    </submittedName>
</protein>
<accession>A0A8X8IHA6</accession>
<dbReference type="InterPro" id="IPR016024">
    <property type="entry name" value="ARM-type_fold"/>
</dbReference>
<name>A0A8X8IHA6_9BACT</name>
<dbReference type="Gene3D" id="1.25.10.10">
    <property type="entry name" value="Leucine-rich Repeat Variant"/>
    <property type="match status" value="1"/>
</dbReference>
<dbReference type="SUPFAM" id="SSF48371">
    <property type="entry name" value="ARM repeat"/>
    <property type="match status" value="1"/>
</dbReference>
<dbReference type="InterPro" id="IPR011989">
    <property type="entry name" value="ARM-like"/>
</dbReference>
<dbReference type="RefSeq" id="WP_092724533.1">
    <property type="nucleotide sequence ID" value="NZ_FNNO01000011.1"/>
</dbReference>
<evidence type="ECO:0000313" key="2">
    <source>
        <dbReference type="Proteomes" id="UP000198711"/>
    </source>
</evidence>
<dbReference type="Proteomes" id="UP000198711">
    <property type="component" value="Unassembled WGS sequence"/>
</dbReference>
<dbReference type="AlphaFoldDB" id="A0A8X8IHA6"/>
<organism evidence="1 2">
    <name type="scientific">Hydrobacter penzbergensis</name>
    <dbReference type="NCBI Taxonomy" id="1235997"/>
    <lineage>
        <taxon>Bacteria</taxon>
        <taxon>Pseudomonadati</taxon>
        <taxon>Bacteroidota</taxon>
        <taxon>Chitinophagia</taxon>
        <taxon>Chitinophagales</taxon>
        <taxon>Chitinophagaceae</taxon>
        <taxon>Hydrobacter</taxon>
    </lineage>
</organism>
<evidence type="ECO:0000313" key="1">
    <source>
        <dbReference type="EMBL" id="SDX23258.1"/>
    </source>
</evidence>
<proteinExistence type="predicted"/>
<reference evidence="1 2" key="1">
    <citation type="submission" date="2016-10" db="EMBL/GenBank/DDBJ databases">
        <authorList>
            <person name="Varghese N."/>
            <person name="Submissions S."/>
        </authorList>
    </citation>
    <scope>NUCLEOTIDE SEQUENCE [LARGE SCALE GENOMIC DNA]</scope>
    <source>
        <strain evidence="1 2">DSM 25353</strain>
    </source>
</reference>
<keyword evidence="2" id="KW-1185">Reference proteome</keyword>